<gene>
    <name evidence="1" type="ORF">M153_1970008878</name>
</gene>
<dbReference type="EMBL" id="LGUB01000051">
    <property type="protein sequence ID" value="KRH94614.1"/>
    <property type="molecule type" value="Genomic_DNA"/>
</dbReference>
<dbReference type="VEuPathDB" id="MicrosporidiaDB:M153_1970008878"/>
<dbReference type="Proteomes" id="UP000051530">
    <property type="component" value="Unassembled WGS sequence"/>
</dbReference>
<name>A0A0R0LZ57_9MICR</name>
<dbReference type="AlphaFoldDB" id="A0A0R0LZ57"/>
<reference evidence="1 2" key="1">
    <citation type="submission" date="2015-07" db="EMBL/GenBank/DDBJ databases">
        <title>The genome of Pseudoloma neurophilia, a relevant intracellular parasite of the zebrafish.</title>
        <authorList>
            <person name="Ndikumana S."/>
            <person name="Pelin A."/>
            <person name="Sanders J."/>
            <person name="Corradi N."/>
        </authorList>
    </citation>
    <scope>NUCLEOTIDE SEQUENCE [LARGE SCALE GENOMIC DNA]</scope>
    <source>
        <strain evidence="1 2">MK1</strain>
    </source>
</reference>
<comment type="caution">
    <text evidence="1">The sequence shown here is derived from an EMBL/GenBank/DDBJ whole genome shotgun (WGS) entry which is preliminary data.</text>
</comment>
<protein>
    <submittedName>
        <fullName evidence="1">Uncharacterized protein</fullName>
    </submittedName>
</protein>
<keyword evidence="2" id="KW-1185">Reference proteome</keyword>
<accession>A0A0R0LZ57</accession>
<sequence>MIWRELHFQMKLVLSNNATKQRRIRTRVVRKHHYFSEKKSQNYLKHKKMVFMVIGSKKEHIMAKLFFHLYKNYSCNLNKMAFRINQFLWTMSGLTIRTKSRVNFRVSHHFIYIPHIFLFSNLLRINLKGREIIRQMVLNNE</sequence>
<proteinExistence type="predicted"/>
<organism evidence="1 2">
    <name type="scientific">Pseudoloma neurophilia</name>
    <dbReference type="NCBI Taxonomy" id="146866"/>
    <lineage>
        <taxon>Eukaryota</taxon>
        <taxon>Fungi</taxon>
        <taxon>Fungi incertae sedis</taxon>
        <taxon>Microsporidia</taxon>
        <taxon>Pseudoloma</taxon>
    </lineage>
</organism>
<evidence type="ECO:0000313" key="1">
    <source>
        <dbReference type="EMBL" id="KRH94614.1"/>
    </source>
</evidence>
<evidence type="ECO:0000313" key="2">
    <source>
        <dbReference type="Proteomes" id="UP000051530"/>
    </source>
</evidence>